<evidence type="ECO:0000313" key="17">
    <source>
        <dbReference type="Proteomes" id="UP000001645"/>
    </source>
</evidence>
<dbReference type="SUPFAM" id="SSF56112">
    <property type="entry name" value="Protein kinase-like (PK-like)"/>
    <property type="match status" value="1"/>
</dbReference>
<evidence type="ECO:0000256" key="9">
    <source>
        <dbReference type="ARBA" id="ARBA00022741"/>
    </source>
</evidence>
<evidence type="ECO:0000256" key="3">
    <source>
        <dbReference type="ARBA" id="ARBA00012513"/>
    </source>
</evidence>
<comment type="cofactor">
    <cofactor evidence="1">
        <name>Mg(2+)</name>
        <dbReference type="ChEBI" id="CHEBI:18420"/>
    </cofactor>
</comment>
<dbReference type="PROSITE" id="PS50011">
    <property type="entry name" value="PROTEIN_KINASE_DOM"/>
    <property type="match status" value="1"/>
</dbReference>
<keyword evidence="10" id="KW-0418">Kinase</keyword>
<keyword evidence="6" id="KW-0597">Phosphoprotein</keyword>
<keyword evidence="13" id="KW-0460">Magnesium</keyword>
<dbReference type="InterPro" id="IPR011009">
    <property type="entry name" value="Kinase-like_dom_sf"/>
</dbReference>
<organism evidence="16 17">
    <name type="scientific">Meleagris gallopavo</name>
    <name type="common">Wild turkey</name>
    <dbReference type="NCBI Taxonomy" id="9103"/>
    <lineage>
        <taxon>Eukaryota</taxon>
        <taxon>Metazoa</taxon>
        <taxon>Chordata</taxon>
        <taxon>Craniata</taxon>
        <taxon>Vertebrata</taxon>
        <taxon>Euteleostomi</taxon>
        <taxon>Archelosauria</taxon>
        <taxon>Archosauria</taxon>
        <taxon>Dinosauria</taxon>
        <taxon>Saurischia</taxon>
        <taxon>Theropoda</taxon>
        <taxon>Coelurosauria</taxon>
        <taxon>Aves</taxon>
        <taxon>Neognathae</taxon>
        <taxon>Galloanserae</taxon>
        <taxon>Galliformes</taxon>
        <taxon>Phasianidae</taxon>
        <taxon>Meleagridinae</taxon>
        <taxon>Meleagris</taxon>
    </lineage>
</organism>
<dbReference type="GO" id="GO:0035556">
    <property type="term" value="P:intracellular signal transduction"/>
    <property type="evidence" value="ECO:0007669"/>
    <property type="project" value="TreeGrafter"/>
</dbReference>
<keyword evidence="4" id="KW-0217">Developmental protein</keyword>
<dbReference type="GO" id="GO:0005524">
    <property type="term" value="F:ATP binding"/>
    <property type="evidence" value="ECO:0007669"/>
    <property type="project" value="UniProtKB-KW"/>
</dbReference>
<evidence type="ECO:0000256" key="14">
    <source>
        <dbReference type="ARBA" id="ARBA00022871"/>
    </source>
</evidence>
<evidence type="ECO:0000256" key="7">
    <source>
        <dbReference type="ARBA" id="ARBA00022679"/>
    </source>
</evidence>
<evidence type="ECO:0000259" key="15">
    <source>
        <dbReference type="PROSITE" id="PS50011"/>
    </source>
</evidence>
<evidence type="ECO:0000313" key="16">
    <source>
        <dbReference type="Ensembl" id="ENSMGAP00000021783.1"/>
    </source>
</evidence>
<dbReference type="PANTHER" id="PTHR24346">
    <property type="entry name" value="MAP/MICROTUBULE AFFINITY-REGULATING KINASE"/>
    <property type="match status" value="1"/>
</dbReference>
<dbReference type="GO" id="GO:0050321">
    <property type="term" value="F:tau-protein kinase activity"/>
    <property type="evidence" value="ECO:0007669"/>
    <property type="project" value="TreeGrafter"/>
</dbReference>
<dbReference type="InParanoid" id="A0A803XQI7"/>
<dbReference type="GO" id="GO:0030154">
    <property type="term" value="P:cell differentiation"/>
    <property type="evidence" value="ECO:0007669"/>
    <property type="project" value="UniProtKB-KW"/>
</dbReference>
<keyword evidence="14" id="KW-0744">Spermatogenesis</keyword>
<evidence type="ECO:0000256" key="6">
    <source>
        <dbReference type="ARBA" id="ARBA00022553"/>
    </source>
</evidence>
<feature type="domain" description="Protein kinase" evidence="15">
    <location>
        <begin position="1"/>
        <end position="171"/>
    </location>
</feature>
<dbReference type="SMART" id="SM00220">
    <property type="entry name" value="S_TKc"/>
    <property type="match status" value="1"/>
</dbReference>
<reference evidence="16" key="2">
    <citation type="submission" date="2025-08" db="UniProtKB">
        <authorList>
            <consortium name="Ensembl"/>
        </authorList>
    </citation>
    <scope>IDENTIFICATION</scope>
</reference>
<dbReference type="Gene3D" id="1.10.510.10">
    <property type="entry name" value="Transferase(Phosphotransferase) domain 1"/>
    <property type="match status" value="1"/>
</dbReference>
<keyword evidence="9" id="KW-0547">Nucleotide-binding</keyword>
<evidence type="ECO:0000256" key="5">
    <source>
        <dbReference type="ARBA" id="ARBA00022527"/>
    </source>
</evidence>
<evidence type="ECO:0000256" key="1">
    <source>
        <dbReference type="ARBA" id="ARBA00001946"/>
    </source>
</evidence>
<evidence type="ECO:0000256" key="13">
    <source>
        <dbReference type="ARBA" id="ARBA00022842"/>
    </source>
</evidence>
<reference evidence="16" key="3">
    <citation type="submission" date="2025-09" db="UniProtKB">
        <authorList>
            <consortium name="Ensembl"/>
        </authorList>
    </citation>
    <scope>IDENTIFICATION</scope>
</reference>
<keyword evidence="11" id="KW-0221">Differentiation</keyword>
<proteinExistence type="inferred from homology"/>
<name>A0A803XQI7_MELGA</name>
<evidence type="ECO:0000256" key="12">
    <source>
        <dbReference type="ARBA" id="ARBA00022840"/>
    </source>
</evidence>
<dbReference type="Pfam" id="PF00069">
    <property type="entry name" value="Pkinase"/>
    <property type="match status" value="1"/>
</dbReference>
<evidence type="ECO:0000256" key="4">
    <source>
        <dbReference type="ARBA" id="ARBA00022473"/>
    </source>
</evidence>
<protein>
    <recommendedName>
        <fullName evidence="3">non-specific serine/threonine protein kinase</fullName>
        <ecNumber evidence="3">2.7.11.1</ecNumber>
    </recommendedName>
</protein>
<evidence type="ECO:0000256" key="10">
    <source>
        <dbReference type="ARBA" id="ARBA00022777"/>
    </source>
</evidence>
<sequence length="171" mass="19266">MEHLHHPSIIKTEIFEISGGKLYIFMALGVKGDLLGHVKMTEAVKENFTHFKFQQLASAIKHCHDLAVAHRDLKSVNILPNEHLNVKMVKREDPFSAYAYAAHELLQDNPCDLGISDIWSLGVILYTMVYALMPFSDSNVRKNYVTKESFLLSHSAVHTQASVIPAAEHNK</sequence>
<dbReference type="PANTHER" id="PTHR24346:SF102">
    <property type="entry name" value="TESTIS-SPECIFIC SERINE_THREONINE-PROTEIN KINASE 1"/>
    <property type="match status" value="1"/>
</dbReference>
<reference evidence="16 17" key="1">
    <citation type="journal article" date="2010" name="PLoS Biol.">
        <title>Multi-platform next-generation sequencing of the domestic turkey (Meleagris gallopavo): genome assembly and analysis.</title>
        <authorList>
            <person name="Dalloul R.A."/>
            <person name="Long J.A."/>
            <person name="Zimin A.V."/>
            <person name="Aslam L."/>
            <person name="Beal K."/>
            <person name="Blomberg L.A."/>
            <person name="Bouffard P."/>
            <person name="Burt D.W."/>
            <person name="Crasta O."/>
            <person name="Crooijmans R.P."/>
            <person name="Cooper K."/>
            <person name="Coulombe R.A."/>
            <person name="De S."/>
            <person name="Delany M.E."/>
            <person name="Dodgson J.B."/>
            <person name="Dong J.J."/>
            <person name="Evans C."/>
            <person name="Frederickson K.M."/>
            <person name="Flicek P."/>
            <person name="Florea L."/>
            <person name="Folkerts O."/>
            <person name="Groenen M.A."/>
            <person name="Harkins T.T."/>
            <person name="Herrero J."/>
            <person name="Hoffmann S."/>
            <person name="Megens H.J."/>
            <person name="Jiang A."/>
            <person name="de Jong P."/>
            <person name="Kaiser P."/>
            <person name="Kim H."/>
            <person name="Kim K.W."/>
            <person name="Kim S."/>
            <person name="Langenberger D."/>
            <person name="Lee M.K."/>
            <person name="Lee T."/>
            <person name="Mane S."/>
            <person name="Marcais G."/>
            <person name="Marz M."/>
            <person name="McElroy A.P."/>
            <person name="Modise T."/>
            <person name="Nefedov M."/>
            <person name="Notredame C."/>
            <person name="Paton I.R."/>
            <person name="Payne W.S."/>
            <person name="Pertea G."/>
            <person name="Prickett D."/>
            <person name="Puiu D."/>
            <person name="Qioa D."/>
            <person name="Raineri E."/>
            <person name="Ruffier M."/>
            <person name="Salzberg S.L."/>
            <person name="Schatz M.C."/>
            <person name="Scheuring C."/>
            <person name="Schmidt C.J."/>
            <person name="Schroeder S."/>
            <person name="Searle S.M."/>
            <person name="Smith E.J."/>
            <person name="Smith J."/>
            <person name="Sonstegard T.S."/>
            <person name="Stadler P.F."/>
            <person name="Tafer H."/>
            <person name="Tu Z.J."/>
            <person name="Van Tassell C.P."/>
            <person name="Vilella A.J."/>
            <person name="Williams K.P."/>
            <person name="Yorke J.A."/>
            <person name="Zhang L."/>
            <person name="Zhang H.B."/>
            <person name="Zhang X."/>
            <person name="Zhang Y."/>
            <person name="Reed K.M."/>
        </authorList>
    </citation>
    <scope>NUCLEOTIDE SEQUENCE [LARGE SCALE GENOMIC DNA]</scope>
</reference>
<accession>A0A803XQI7</accession>
<comment type="similarity">
    <text evidence="2">Belongs to the protein kinase superfamily. CAMK Ser/Thr protein kinase family.</text>
</comment>
<dbReference type="Ensembl" id="ENSMGAT00000022798.1">
    <property type="protein sequence ID" value="ENSMGAP00000021783.1"/>
    <property type="gene ID" value="ENSMGAG00000020943.1"/>
</dbReference>
<evidence type="ECO:0000256" key="2">
    <source>
        <dbReference type="ARBA" id="ARBA00006692"/>
    </source>
</evidence>
<dbReference type="EC" id="2.7.11.1" evidence="3"/>
<dbReference type="GO" id="GO:0000226">
    <property type="term" value="P:microtubule cytoskeleton organization"/>
    <property type="evidence" value="ECO:0007669"/>
    <property type="project" value="TreeGrafter"/>
</dbReference>
<dbReference type="GO" id="GO:0046872">
    <property type="term" value="F:metal ion binding"/>
    <property type="evidence" value="ECO:0007669"/>
    <property type="project" value="UniProtKB-KW"/>
</dbReference>
<dbReference type="GO" id="GO:0007283">
    <property type="term" value="P:spermatogenesis"/>
    <property type="evidence" value="ECO:0007669"/>
    <property type="project" value="UniProtKB-KW"/>
</dbReference>
<keyword evidence="12" id="KW-0067">ATP-binding</keyword>
<dbReference type="GO" id="GO:0005737">
    <property type="term" value="C:cytoplasm"/>
    <property type="evidence" value="ECO:0007669"/>
    <property type="project" value="TreeGrafter"/>
</dbReference>
<evidence type="ECO:0000256" key="8">
    <source>
        <dbReference type="ARBA" id="ARBA00022723"/>
    </source>
</evidence>
<dbReference type="AlphaFoldDB" id="A0A803XQI7"/>
<keyword evidence="7" id="KW-0808">Transferase</keyword>
<dbReference type="InterPro" id="IPR000719">
    <property type="entry name" value="Prot_kinase_dom"/>
</dbReference>
<keyword evidence="17" id="KW-1185">Reference proteome</keyword>
<dbReference type="Proteomes" id="UP000001645">
    <property type="component" value="Chromosome 17"/>
</dbReference>
<dbReference type="GeneTree" id="ENSGT00940000163130"/>
<keyword evidence="8" id="KW-0479">Metal-binding</keyword>
<keyword evidence="5" id="KW-0723">Serine/threonine-protein kinase</keyword>
<evidence type="ECO:0000256" key="11">
    <source>
        <dbReference type="ARBA" id="ARBA00022782"/>
    </source>
</evidence>